<dbReference type="GO" id="GO:0033573">
    <property type="term" value="C:high-affinity iron permease complex"/>
    <property type="evidence" value="ECO:0007669"/>
    <property type="project" value="InterPro"/>
</dbReference>
<feature type="region of interest" description="Disordered" evidence="6">
    <location>
        <begin position="352"/>
        <end position="383"/>
    </location>
</feature>
<dbReference type="AlphaFoldDB" id="A0A7I9UVS7"/>
<reference evidence="9" key="1">
    <citation type="submission" date="2019-06" db="EMBL/GenBank/DDBJ databases">
        <title>Gordonia isolated from sludge of a wastewater treatment plant.</title>
        <authorList>
            <person name="Tamura T."/>
            <person name="Aoyama K."/>
            <person name="Kang Y."/>
            <person name="Saito S."/>
            <person name="Akiyama N."/>
            <person name="Yazawa K."/>
            <person name="Gonoi T."/>
            <person name="Mikami Y."/>
        </authorList>
    </citation>
    <scope>NUCLEOTIDE SEQUENCE [LARGE SCALE GENOMIC DNA]</scope>
    <source>
        <strain evidence="9">NBRC 107697</strain>
    </source>
</reference>
<evidence type="ECO:0000256" key="1">
    <source>
        <dbReference type="ARBA" id="ARBA00004141"/>
    </source>
</evidence>
<keyword evidence="4 7" id="KW-1133">Transmembrane helix</keyword>
<dbReference type="NCBIfam" id="NF041756">
    <property type="entry name" value="EfeU"/>
    <property type="match status" value="1"/>
</dbReference>
<name>A0A7I9UVS7_9ACTN</name>
<dbReference type="InterPro" id="IPR004923">
    <property type="entry name" value="FTR1/Fip1/EfeU"/>
</dbReference>
<feature type="compositionally biased region" description="Low complexity" evidence="6">
    <location>
        <begin position="358"/>
        <end position="383"/>
    </location>
</feature>
<dbReference type="PANTHER" id="PTHR31632:SF2">
    <property type="entry name" value="PLASMA MEMBRANE IRON PERMEASE"/>
    <property type="match status" value="1"/>
</dbReference>
<evidence type="ECO:0000313" key="8">
    <source>
        <dbReference type="EMBL" id="GED97089.1"/>
    </source>
</evidence>
<comment type="similarity">
    <text evidence="2">Belongs to the oxidase-dependent Fe transporter (OFeT) (TC 9.A.10.1) family.</text>
</comment>
<dbReference type="Pfam" id="PF03239">
    <property type="entry name" value="FTR1"/>
    <property type="match status" value="1"/>
</dbReference>
<feature type="transmembrane region" description="Helical" evidence="7">
    <location>
        <begin position="115"/>
        <end position="139"/>
    </location>
</feature>
<gene>
    <name evidence="8" type="ORF">nbrc107697_11280</name>
</gene>
<evidence type="ECO:0000256" key="2">
    <source>
        <dbReference type="ARBA" id="ARBA00008333"/>
    </source>
</evidence>
<keyword evidence="3 7" id="KW-0812">Transmembrane</keyword>
<organism evidence="8 9">
    <name type="scientific">Gordonia crocea</name>
    <dbReference type="NCBI Taxonomy" id="589162"/>
    <lineage>
        <taxon>Bacteria</taxon>
        <taxon>Bacillati</taxon>
        <taxon>Actinomycetota</taxon>
        <taxon>Actinomycetes</taxon>
        <taxon>Mycobacteriales</taxon>
        <taxon>Gordoniaceae</taxon>
        <taxon>Gordonia</taxon>
    </lineage>
</organism>
<protein>
    <recommendedName>
        <fullName evidence="10">Iron transporter</fullName>
    </recommendedName>
</protein>
<accession>A0A7I9UVS7</accession>
<evidence type="ECO:0008006" key="10">
    <source>
        <dbReference type="Google" id="ProtNLM"/>
    </source>
</evidence>
<comment type="caution">
    <text evidence="8">The sequence shown here is derived from an EMBL/GenBank/DDBJ whole genome shotgun (WGS) entry which is preliminary data.</text>
</comment>
<dbReference type="Proteomes" id="UP000444980">
    <property type="component" value="Unassembled WGS sequence"/>
</dbReference>
<dbReference type="EMBL" id="BJOU01000001">
    <property type="protein sequence ID" value="GED97089.1"/>
    <property type="molecule type" value="Genomic_DNA"/>
</dbReference>
<evidence type="ECO:0000256" key="5">
    <source>
        <dbReference type="ARBA" id="ARBA00023136"/>
    </source>
</evidence>
<dbReference type="GO" id="GO:0015093">
    <property type="term" value="F:ferrous iron transmembrane transporter activity"/>
    <property type="evidence" value="ECO:0007669"/>
    <property type="project" value="TreeGrafter"/>
</dbReference>
<keyword evidence="5 7" id="KW-0472">Membrane</keyword>
<evidence type="ECO:0000256" key="6">
    <source>
        <dbReference type="SAM" id="MobiDB-lite"/>
    </source>
</evidence>
<evidence type="ECO:0000313" key="9">
    <source>
        <dbReference type="Proteomes" id="UP000444980"/>
    </source>
</evidence>
<comment type="subcellular location">
    <subcellularLocation>
        <location evidence="1">Membrane</location>
        <topology evidence="1">Multi-pass membrane protein</topology>
    </subcellularLocation>
</comment>
<dbReference type="PANTHER" id="PTHR31632">
    <property type="entry name" value="IRON TRANSPORTER FTH1"/>
    <property type="match status" value="1"/>
</dbReference>
<evidence type="ECO:0000256" key="4">
    <source>
        <dbReference type="ARBA" id="ARBA00022989"/>
    </source>
</evidence>
<keyword evidence="9" id="KW-1185">Reference proteome</keyword>
<proteinExistence type="inferred from homology"/>
<feature type="transmembrane region" description="Helical" evidence="7">
    <location>
        <begin position="226"/>
        <end position="249"/>
    </location>
</feature>
<feature type="transmembrane region" description="Helical" evidence="7">
    <location>
        <begin position="184"/>
        <end position="206"/>
    </location>
</feature>
<feature type="transmembrane region" description="Helical" evidence="7">
    <location>
        <begin position="326"/>
        <end position="344"/>
    </location>
</feature>
<feature type="transmembrane region" description="Helical" evidence="7">
    <location>
        <begin position="151"/>
        <end position="172"/>
    </location>
</feature>
<feature type="transmembrane region" description="Helical" evidence="7">
    <location>
        <begin position="256"/>
        <end position="279"/>
    </location>
</feature>
<evidence type="ECO:0000256" key="3">
    <source>
        <dbReference type="ARBA" id="ARBA00022692"/>
    </source>
</evidence>
<evidence type="ECO:0000256" key="7">
    <source>
        <dbReference type="SAM" id="Phobius"/>
    </source>
</evidence>
<sequence length="383" mass="40735">MATNANAIIAKRPRRPVPVMEEPPGRLSVRLFHIAVGATSSFSPNPVRAYIVFRLGSPFPRTESRMPTFAAAEPTASLLTQLTGSSVIGLREGLETGIVVMILVAFLVKSDRRDALRYVWLGVGLALVILVAVFLGIQFGTSTIDSKYAELVAGVASLVAVAIVTYMLLWMSKAAAHLSGDLKAGLSDALATGPFAVFLLAFLAVGREGLETALLMAGYAESVSGGIVPLLGLLVGILVAVAITVGLYFGAVRINFTVFFTLTGTFLVFVAAGILAYGVRAMESYGWLDWLPGHGELAFHLTGYQLDSWYGSILAGIFNFRPDPTWLQVAAWLLYIAIVLPIFLRRQLGGRRAPAARPSDSPTPSESSPSPSQSPSPKGSTHA</sequence>